<sequence length="300" mass="33450">MDSGGETYDAATAHALRDVYEMAWGKRNLDHEFYEEVAFRVPASSSSGSPSSEYTAKFLRVGDIQYFTQLVREENNIVLAAVNSAINRAALVPHLLPRLVYHQRLLDGQQTIYLDDIFAVCTPSPFTFTASALNVSNERLRYSSATPTLEHCIKFSESPSTVKSLRSKVSLSAKAFVFTPNGLFLTRKLLRTYKEPEEISTSDWASVNRHAAHCTWLYAVLDPNGHDDHRGRATSTVTTRDVRPYIIFPRPYYEREGCNVALRAIAQLRIAGPDAFEAMRLALADLDAGRVKWSAAPGAL</sequence>
<dbReference type="Proteomes" id="UP000077266">
    <property type="component" value="Unassembled WGS sequence"/>
</dbReference>
<dbReference type="AlphaFoldDB" id="A0A165CND3"/>
<keyword evidence="2" id="KW-1185">Reference proteome</keyword>
<organism evidence="1 2">
    <name type="scientific">Exidia glandulosa HHB12029</name>
    <dbReference type="NCBI Taxonomy" id="1314781"/>
    <lineage>
        <taxon>Eukaryota</taxon>
        <taxon>Fungi</taxon>
        <taxon>Dikarya</taxon>
        <taxon>Basidiomycota</taxon>
        <taxon>Agaricomycotina</taxon>
        <taxon>Agaricomycetes</taxon>
        <taxon>Auriculariales</taxon>
        <taxon>Exidiaceae</taxon>
        <taxon>Exidia</taxon>
    </lineage>
</organism>
<name>A0A165CND3_EXIGL</name>
<reference evidence="1 2" key="1">
    <citation type="journal article" date="2016" name="Mol. Biol. Evol.">
        <title>Comparative Genomics of Early-Diverging Mushroom-Forming Fungi Provides Insights into the Origins of Lignocellulose Decay Capabilities.</title>
        <authorList>
            <person name="Nagy L.G."/>
            <person name="Riley R."/>
            <person name="Tritt A."/>
            <person name="Adam C."/>
            <person name="Daum C."/>
            <person name="Floudas D."/>
            <person name="Sun H."/>
            <person name="Yadav J.S."/>
            <person name="Pangilinan J."/>
            <person name="Larsson K.H."/>
            <person name="Matsuura K."/>
            <person name="Barry K."/>
            <person name="Labutti K."/>
            <person name="Kuo R."/>
            <person name="Ohm R.A."/>
            <person name="Bhattacharya S.S."/>
            <person name="Shirouzu T."/>
            <person name="Yoshinaga Y."/>
            <person name="Martin F.M."/>
            <person name="Grigoriev I.V."/>
            <person name="Hibbett D.S."/>
        </authorList>
    </citation>
    <scope>NUCLEOTIDE SEQUENCE [LARGE SCALE GENOMIC DNA]</scope>
    <source>
        <strain evidence="1 2">HHB12029</strain>
    </source>
</reference>
<dbReference type="InParanoid" id="A0A165CND3"/>
<dbReference type="EMBL" id="KV426304">
    <property type="protein sequence ID" value="KZV82790.1"/>
    <property type="molecule type" value="Genomic_DNA"/>
</dbReference>
<gene>
    <name evidence="1" type="ORF">EXIGLDRAFT_778206</name>
</gene>
<evidence type="ECO:0000313" key="1">
    <source>
        <dbReference type="EMBL" id="KZV82790.1"/>
    </source>
</evidence>
<evidence type="ECO:0000313" key="2">
    <source>
        <dbReference type="Proteomes" id="UP000077266"/>
    </source>
</evidence>
<accession>A0A165CND3</accession>
<protein>
    <submittedName>
        <fullName evidence="1">Uncharacterized protein</fullName>
    </submittedName>
</protein>
<proteinExistence type="predicted"/>